<dbReference type="SUPFAM" id="SSF53743">
    <property type="entry name" value="FucI/AraA N-terminal and middle domains"/>
    <property type="match status" value="1"/>
</dbReference>
<organism evidence="3 4">
    <name type="scientific">Pyrobaculum arsenaticum</name>
    <dbReference type="NCBI Taxonomy" id="121277"/>
    <lineage>
        <taxon>Archaea</taxon>
        <taxon>Thermoproteota</taxon>
        <taxon>Thermoprotei</taxon>
        <taxon>Thermoproteales</taxon>
        <taxon>Thermoproteaceae</taxon>
        <taxon>Pyrobaculum</taxon>
    </lineage>
</organism>
<dbReference type="PANTHER" id="PTHR36120">
    <property type="entry name" value="FUCOSE ISOMERASE"/>
    <property type="match status" value="1"/>
</dbReference>
<dbReference type="Proteomes" id="UP000554766">
    <property type="component" value="Unassembled WGS sequence"/>
</dbReference>
<gene>
    <name evidence="3" type="ORF">HC235_00420</name>
</gene>
<evidence type="ECO:0000256" key="2">
    <source>
        <dbReference type="ARBA" id="ARBA00023277"/>
    </source>
</evidence>
<dbReference type="EMBL" id="JAAVJF010000001">
    <property type="protein sequence ID" value="NYR14459.1"/>
    <property type="molecule type" value="Genomic_DNA"/>
</dbReference>
<name>A0A7L4P5C3_9CREN</name>
<proteinExistence type="predicted"/>
<dbReference type="PANTHER" id="PTHR36120:SF2">
    <property type="entry name" value="FUCOSE ISOMERASE"/>
    <property type="match status" value="1"/>
</dbReference>
<protein>
    <submittedName>
        <fullName evidence="3">Fucose isomerase</fullName>
    </submittedName>
</protein>
<reference evidence="3 4" key="1">
    <citation type="journal article" date="2020" name="Nat. Commun.">
        <title>The structures of two archaeal type IV pili illuminate evolutionary relationships.</title>
        <authorList>
            <person name="Wang F."/>
            <person name="Baquero D.P."/>
            <person name="Su Z."/>
            <person name="Beltran L.C."/>
            <person name="Prangishvili D."/>
            <person name="Krupovic M."/>
            <person name="Egelman E.H."/>
        </authorList>
    </citation>
    <scope>NUCLEOTIDE SEQUENCE [LARGE SCALE GENOMIC DNA]</scope>
    <source>
        <strain evidence="3 4">2GA</strain>
    </source>
</reference>
<dbReference type="GO" id="GO:0016861">
    <property type="term" value="F:intramolecular oxidoreductase activity, interconverting aldoses and ketoses"/>
    <property type="evidence" value="ECO:0007669"/>
    <property type="project" value="InterPro"/>
</dbReference>
<dbReference type="GeneID" id="5056147"/>
<dbReference type="RefSeq" id="WP_011900517.1">
    <property type="nucleotide sequence ID" value="NZ_JAAVJF010000001.1"/>
</dbReference>
<evidence type="ECO:0000256" key="1">
    <source>
        <dbReference type="ARBA" id="ARBA00023235"/>
    </source>
</evidence>
<dbReference type="GO" id="GO:0005996">
    <property type="term" value="P:monosaccharide metabolic process"/>
    <property type="evidence" value="ECO:0007669"/>
    <property type="project" value="InterPro"/>
</dbReference>
<sequence>MPIEVAAAPNVDAETREEYRSLYRKTLGGLGEGANFIVVLTGGSEPEILAAAGDYNIILAWPHYNSLPAALEAAAALKEAGRFAHVVQLEGPGAEPPRDKLERLLRVVDLLRRPPRLGLVGSPNRWLVASWLRGKPDVVIDEGEVYARSVERDGADVAERLVKGAERSDFSARDLAPIAAYAKTLAERASGLDGITLGCWCFDFEEVRKRGWTPCISLALLNDWGVMATCEGDVRALYSAVVLRRLSGRPSWISNVNKIYDWGLLLTHDGAPPSFGKYAVVPRMATKAAAALRVTVEPGRPATLLRVSGDLKRALLLKGVTAEGERVEACSTQIAVRLTVGSGRDVLRAGLGNHLAFVLDDVYEETRLYLEHLGAQVIP</sequence>
<dbReference type="GO" id="GO:0005737">
    <property type="term" value="C:cytoplasm"/>
    <property type="evidence" value="ECO:0007669"/>
    <property type="project" value="InterPro"/>
</dbReference>
<keyword evidence="4" id="KW-1185">Reference proteome</keyword>
<evidence type="ECO:0000313" key="4">
    <source>
        <dbReference type="Proteomes" id="UP000554766"/>
    </source>
</evidence>
<accession>A0A7L4P5C3</accession>
<dbReference type="InterPro" id="IPR009015">
    <property type="entry name" value="Fucose_isomerase_N/cen_sf"/>
</dbReference>
<dbReference type="AlphaFoldDB" id="A0A7L4P5C3"/>
<comment type="caution">
    <text evidence="3">The sequence shown here is derived from an EMBL/GenBank/DDBJ whole genome shotgun (WGS) entry which is preliminary data.</text>
</comment>
<evidence type="ECO:0000313" key="3">
    <source>
        <dbReference type="EMBL" id="NYR14459.1"/>
    </source>
</evidence>
<keyword evidence="2" id="KW-0119">Carbohydrate metabolism</keyword>
<dbReference type="OMA" id="WTPCISL"/>
<keyword evidence="1 3" id="KW-0413">Isomerase</keyword>